<dbReference type="GO" id="GO:0005886">
    <property type="term" value="C:plasma membrane"/>
    <property type="evidence" value="ECO:0007669"/>
    <property type="project" value="UniProtKB-SubCell"/>
</dbReference>
<dbReference type="GO" id="GO:0055085">
    <property type="term" value="P:transmembrane transport"/>
    <property type="evidence" value="ECO:0007669"/>
    <property type="project" value="TreeGrafter"/>
</dbReference>
<keyword evidence="5 9" id="KW-0812">Transmembrane</keyword>
<evidence type="ECO:0000256" key="2">
    <source>
        <dbReference type="ARBA" id="ARBA00009773"/>
    </source>
</evidence>
<dbReference type="PANTHER" id="PTHR21716:SF53">
    <property type="entry name" value="PERMEASE PERM-RELATED"/>
    <property type="match status" value="1"/>
</dbReference>
<evidence type="ECO:0000256" key="6">
    <source>
        <dbReference type="ARBA" id="ARBA00022989"/>
    </source>
</evidence>
<evidence type="ECO:0000256" key="8">
    <source>
        <dbReference type="SAM" id="MobiDB-lite"/>
    </source>
</evidence>
<feature type="transmembrane region" description="Helical" evidence="9">
    <location>
        <begin position="102"/>
        <end position="119"/>
    </location>
</feature>
<comment type="similarity">
    <text evidence="2">Belongs to the autoinducer-2 exporter (AI-2E) (TC 2.A.86) family.</text>
</comment>
<comment type="subcellular location">
    <subcellularLocation>
        <location evidence="1">Cell membrane</location>
        <topology evidence="1">Multi-pass membrane protein</topology>
    </subcellularLocation>
</comment>
<protein>
    <submittedName>
        <fullName evidence="10">Pheromone autoinducer 2 transporter</fullName>
    </submittedName>
</protein>
<keyword evidence="3" id="KW-0813">Transport</keyword>
<evidence type="ECO:0000313" key="10">
    <source>
        <dbReference type="EMBL" id="SQB65589.1"/>
    </source>
</evidence>
<keyword evidence="4" id="KW-1003">Cell membrane</keyword>
<evidence type="ECO:0000256" key="9">
    <source>
        <dbReference type="SAM" id="Phobius"/>
    </source>
</evidence>
<keyword evidence="7 9" id="KW-0472">Membrane</keyword>
<feature type="transmembrane region" description="Helical" evidence="9">
    <location>
        <begin position="216"/>
        <end position="241"/>
    </location>
</feature>
<feature type="transmembrane region" description="Helical" evidence="9">
    <location>
        <begin position="376"/>
        <end position="409"/>
    </location>
</feature>
<feature type="transmembrane region" description="Helical" evidence="9">
    <location>
        <begin position="78"/>
        <end position="96"/>
    </location>
</feature>
<evidence type="ECO:0000256" key="7">
    <source>
        <dbReference type="ARBA" id="ARBA00023136"/>
    </source>
</evidence>
<feature type="transmembrane region" description="Helical" evidence="9">
    <location>
        <begin position="131"/>
        <end position="152"/>
    </location>
</feature>
<evidence type="ECO:0000256" key="4">
    <source>
        <dbReference type="ARBA" id="ARBA00022475"/>
    </source>
</evidence>
<gene>
    <name evidence="10" type="ORF">NCTC11820_01658</name>
</gene>
<evidence type="ECO:0000256" key="3">
    <source>
        <dbReference type="ARBA" id="ARBA00022448"/>
    </source>
</evidence>
<dbReference type="AlphaFoldDB" id="A0A2X3AR90"/>
<proteinExistence type="inferred from homology"/>
<accession>A0A2X3AR90</accession>
<sequence>MKLLTTTNRNGSAMEKKALLNAGAEYRRGWWREVIARRDTQNRVPNFDELEPTAPPLVENGPNSAYAVSWRIRVAASWAWRFLAIVAALGLILYGITKVSIVFIPLAIALLLTLLLEPMHLRLQKWHIPKTLSAIISLLVGVGLVVAMIWIATSQLAHGAPALLVKAGGGFDKALAWLSDGPLKLDQEQIEKYIHELTAQITAFATKYSSSIASSALSVTSSVASVVTTILISLFCLFFFLKDGRQIWIWLIRMLPVPAREPVHEAAIRGWTTLNGYIRAQAVVALVDSVFISIGAAVLGAGSMTIPLALLIFIGAFIPIVGAVTTGAIAVLILLLDKGFMAAVIMLIVILAVQQIESNVLHPMLMSSAVNLHPLAVLLGVTAGTFLAGIIGALLVVPVIAFFNTVVLYLTGHDSMPELSTRHDRIGGAPGTVHAQVAASYIGGSKKDTAKVMATQERSRQQSTAATASPAKDPTEKAGDTAVADGSATDSATPAGSEKS</sequence>
<feature type="transmembrane region" description="Helical" evidence="9">
    <location>
        <begin position="282"/>
        <end position="302"/>
    </location>
</feature>
<organism evidence="10 11">
    <name type="scientific">Mobiluncus curtisii</name>
    <dbReference type="NCBI Taxonomy" id="2051"/>
    <lineage>
        <taxon>Bacteria</taxon>
        <taxon>Bacillati</taxon>
        <taxon>Actinomycetota</taxon>
        <taxon>Actinomycetes</taxon>
        <taxon>Actinomycetales</taxon>
        <taxon>Actinomycetaceae</taxon>
        <taxon>Mobiluncus</taxon>
    </lineage>
</organism>
<evidence type="ECO:0000256" key="5">
    <source>
        <dbReference type="ARBA" id="ARBA00022692"/>
    </source>
</evidence>
<keyword evidence="6 9" id="KW-1133">Transmembrane helix</keyword>
<feature type="region of interest" description="Disordered" evidence="8">
    <location>
        <begin position="450"/>
        <end position="500"/>
    </location>
</feature>
<reference evidence="10 11" key="1">
    <citation type="submission" date="2018-06" db="EMBL/GenBank/DDBJ databases">
        <authorList>
            <consortium name="Pathogen Informatics"/>
            <person name="Doyle S."/>
        </authorList>
    </citation>
    <scope>NUCLEOTIDE SEQUENCE [LARGE SCALE GENOMIC DNA]</scope>
    <source>
        <strain evidence="10 11">NCTC11820</strain>
    </source>
</reference>
<evidence type="ECO:0000313" key="11">
    <source>
        <dbReference type="Proteomes" id="UP000250245"/>
    </source>
</evidence>
<feature type="transmembrane region" description="Helical" evidence="9">
    <location>
        <begin position="340"/>
        <end position="356"/>
    </location>
</feature>
<dbReference type="InterPro" id="IPR002549">
    <property type="entry name" value="AI-2E-like"/>
</dbReference>
<dbReference type="PANTHER" id="PTHR21716">
    <property type="entry name" value="TRANSMEMBRANE PROTEIN"/>
    <property type="match status" value="1"/>
</dbReference>
<dbReference type="Pfam" id="PF01594">
    <property type="entry name" value="AI-2E_transport"/>
    <property type="match status" value="1"/>
</dbReference>
<feature type="transmembrane region" description="Helical" evidence="9">
    <location>
        <begin position="308"/>
        <end position="333"/>
    </location>
</feature>
<name>A0A2X3AR90_9ACTO</name>
<dbReference type="Proteomes" id="UP000250245">
    <property type="component" value="Unassembled WGS sequence"/>
</dbReference>
<dbReference type="EMBL" id="UASJ01000001">
    <property type="protein sequence ID" value="SQB65589.1"/>
    <property type="molecule type" value="Genomic_DNA"/>
</dbReference>
<evidence type="ECO:0000256" key="1">
    <source>
        <dbReference type="ARBA" id="ARBA00004651"/>
    </source>
</evidence>